<proteinExistence type="predicted"/>
<dbReference type="EMBL" id="SAWZ01000001">
    <property type="protein sequence ID" value="RXR08329.1"/>
    <property type="molecule type" value="Genomic_DNA"/>
</dbReference>
<dbReference type="PANTHER" id="PTHR30466:SF1">
    <property type="entry name" value="FMN REDUCTASE (NADH) RUTF"/>
    <property type="match status" value="1"/>
</dbReference>
<evidence type="ECO:0000313" key="4">
    <source>
        <dbReference type="Proteomes" id="UP000289784"/>
    </source>
</evidence>
<sequence length="195" mass="20920">MTQDGRDRSPPAPLATGETLIEAAQHTASGASTVPQTLDALRLRSAFGLFPTGVAVVTARGSDGARLGMTINSLSSLSLDPALLTWNIARRSRNHEVFTRARHFAIHVLGQDQAALCKAFVMTDQDRFGQIATTDSVEGVPLIPGCLARFECRTHQLVEGGDHTLVVGQVLRIAEQPGQPLVFFRGQLGQLAPRD</sequence>
<organism evidence="3 4">
    <name type="scientific">Pseudoxanthomonas composti</name>
    <dbReference type="NCBI Taxonomy" id="2137479"/>
    <lineage>
        <taxon>Bacteria</taxon>
        <taxon>Pseudomonadati</taxon>
        <taxon>Pseudomonadota</taxon>
        <taxon>Gammaproteobacteria</taxon>
        <taxon>Lysobacterales</taxon>
        <taxon>Lysobacteraceae</taxon>
        <taxon>Pseudoxanthomonas</taxon>
    </lineage>
</organism>
<comment type="caution">
    <text evidence="3">The sequence shown here is derived from an EMBL/GenBank/DDBJ whole genome shotgun (WGS) entry which is preliminary data.</text>
</comment>
<dbReference type="GO" id="GO:0042602">
    <property type="term" value="F:riboflavin reductase (NADPH) activity"/>
    <property type="evidence" value="ECO:0007669"/>
    <property type="project" value="TreeGrafter"/>
</dbReference>
<dbReference type="InterPro" id="IPR012349">
    <property type="entry name" value="Split_barrel_FMN-bd"/>
</dbReference>
<dbReference type="PANTHER" id="PTHR30466">
    <property type="entry name" value="FLAVIN REDUCTASE"/>
    <property type="match status" value="1"/>
</dbReference>
<dbReference type="InterPro" id="IPR050268">
    <property type="entry name" value="NADH-dep_flavin_reductase"/>
</dbReference>
<dbReference type="AlphaFoldDB" id="A0A4Q1JZ24"/>
<dbReference type="GO" id="GO:0010181">
    <property type="term" value="F:FMN binding"/>
    <property type="evidence" value="ECO:0007669"/>
    <property type="project" value="InterPro"/>
</dbReference>
<dbReference type="SUPFAM" id="SSF50475">
    <property type="entry name" value="FMN-binding split barrel"/>
    <property type="match status" value="1"/>
</dbReference>
<keyword evidence="4" id="KW-1185">Reference proteome</keyword>
<feature type="domain" description="Flavin reductase like" evidence="2">
    <location>
        <begin position="47"/>
        <end position="190"/>
    </location>
</feature>
<gene>
    <name evidence="3" type="ORF">EPA99_00395</name>
</gene>
<dbReference type="Pfam" id="PF01613">
    <property type="entry name" value="Flavin_Reduct"/>
    <property type="match status" value="1"/>
</dbReference>
<dbReference type="OrthoDB" id="9792858at2"/>
<keyword evidence="1" id="KW-0560">Oxidoreductase</keyword>
<dbReference type="Proteomes" id="UP000289784">
    <property type="component" value="Unassembled WGS sequence"/>
</dbReference>
<reference evidence="3 4" key="1">
    <citation type="submission" date="2019-01" db="EMBL/GenBank/DDBJ databases">
        <title>Pseudoxanthomonas composti sp. nov., isolated from compost.</title>
        <authorList>
            <person name="Yang G."/>
        </authorList>
    </citation>
    <scope>NUCLEOTIDE SEQUENCE [LARGE SCALE GENOMIC DNA]</scope>
    <source>
        <strain evidence="3 4">GSS15</strain>
    </source>
</reference>
<accession>A0A4Q1JZ24</accession>
<protein>
    <submittedName>
        <fullName evidence="3">Flavin reductase</fullName>
    </submittedName>
</protein>
<dbReference type="RefSeq" id="WP_129469221.1">
    <property type="nucleotide sequence ID" value="NZ_SAWZ01000001.1"/>
</dbReference>
<name>A0A4Q1JZ24_9GAMM</name>
<evidence type="ECO:0000256" key="1">
    <source>
        <dbReference type="ARBA" id="ARBA00023002"/>
    </source>
</evidence>
<evidence type="ECO:0000313" key="3">
    <source>
        <dbReference type="EMBL" id="RXR08329.1"/>
    </source>
</evidence>
<dbReference type="InterPro" id="IPR002563">
    <property type="entry name" value="Flavin_Rdtase-like_dom"/>
</dbReference>
<evidence type="ECO:0000259" key="2">
    <source>
        <dbReference type="SMART" id="SM00903"/>
    </source>
</evidence>
<dbReference type="SMART" id="SM00903">
    <property type="entry name" value="Flavin_Reduct"/>
    <property type="match status" value="1"/>
</dbReference>
<dbReference type="Gene3D" id="2.30.110.10">
    <property type="entry name" value="Electron Transport, Fmn-binding Protein, Chain A"/>
    <property type="match status" value="1"/>
</dbReference>